<dbReference type="RefSeq" id="WP_206715817.1">
    <property type="nucleotide sequence ID" value="NZ_CP071091.1"/>
</dbReference>
<gene>
    <name evidence="2" type="ORF">JY572_37875</name>
</gene>
<dbReference type="Proteomes" id="UP000663090">
    <property type="component" value="Chromosome"/>
</dbReference>
<name>A0ABX7N6E8_9BACT</name>
<dbReference type="EMBL" id="CP071091">
    <property type="protein sequence ID" value="QSQ14023.1"/>
    <property type="molecule type" value="Genomic_DNA"/>
</dbReference>
<accession>A0ABX7N6E8</accession>
<protein>
    <submittedName>
        <fullName evidence="2">Uncharacterized protein</fullName>
    </submittedName>
</protein>
<keyword evidence="3" id="KW-1185">Reference proteome</keyword>
<reference evidence="2 3" key="1">
    <citation type="submission" date="2021-02" db="EMBL/GenBank/DDBJ databases">
        <title>De Novo genome assembly of isolated myxobacteria.</title>
        <authorList>
            <person name="Stevens D.C."/>
        </authorList>
    </citation>
    <scope>NUCLEOTIDE SEQUENCE [LARGE SCALE GENOMIC DNA]</scope>
    <source>
        <strain evidence="2 3">SCHIC003</strain>
    </source>
</reference>
<feature type="region of interest" description="Disordered" evidence="1">
    <location>
        <begin position="50"/>
        <end position="69"/>
    </location>
</feature>
<organism evidence="2 3">
    <name type="scientific">Myxococcus landrumensis</name>
    <dbReference type="NCBI Taxonomy" id="2813577"/>
    <lineage>
        <taxon>Bacteria</taxon>
        <taxon>Pseudomonadati</taxon>
        <taxon>Myxococcota</taxon>
        <taxon>Myxococcia</taxon>
        <taxon>Myxococcales</taxon>
        <taxon>Cystobacterineae</taxon>
        <taxon>Myxococcaceae</taxon>
        <taxon>Myxococcus</taxon>
    </lineage>
</organism>
<proteinExistence type="predicted"/>
<sequence>MKTFTLAEVEAAVQAIYAEAFPTSGTISGATYTDGAREVMVRLGIPTAGLERHRQRLPTPAPKGDRPLTPDEAQAELIRLFGEAGGTIRLDTSKMRARLATAVPEVPALKAETHYRCADPDCEAPERPAPKDPTDPDWVEGYVVDTEGAERLTMRCATPGCRSTATFTGPDRHKAASRLGWTMPVGGVVYCRGPHANRLATVAQAPEAAAPEVVWEGEGVRVSKHPDSPPGDYMVSYPGRIGEGGALVILARALAEAKQEAEPVIHALRQYQHRDEHRLTETVARLVGERLALSDSAWKNGAESMRERAADFVLDTSIPIPIDFWQGTKKGLVAEFAKRLAERIRALSLEGE</sequence>
<evidence type="ECO:0000313" key="2">
    <source>
        <dbReference type="EMBL" id="QSQ14023.1"/>
    </source>
</evidence>
<evidence type="ECO:0000256" key="1">
    <source>
        <dbReference type="SAM" id="MobiDB-lite"/>
    </source>
</evidence>
<evidence type="ECO:0000313" key="3">
    <source>
        <dbReference type="Proteomes" id="UP000663090"/>
    </source>
</evidence>